<dbReference type="PANTHER" id="PTHR30093">
    <property type="entry name" value="GENERAL SECRETION PATHWAY PROTEIN G"/>
    <property type="match status" value="1"/>
</dbReference>
<dbReference type="EMBL" id="CP036291">
    <property type="protein sequence ID" value="QDU87066.1"/>
    <property type="molecule type" value="Genomic_DNA"/>
</dbReference>
<dbReference type="KEGG" id="pnd:Pla175_04210"/>
<dbReference type="InterPro" id="IPR012902">
    <property type="entry name" value="N_methyl_site"/>
</dbReference>
<keyword evidence="4" id="KW-1185">Reference proteome</keyword>
<sequence length="287" mass="30670" precursor="true">MNAPWAPARAPLRGFTLVELLVVLAVIGVLVGLLLPAVQNARESARRAQCQNNLKQLALGLCVCEQQGGAFPVGCLGSVRSPDKRLIAWSVPLLAAIEQGPLLDRFDFELPSYDAHNLPVARTLIPQYLCPSQADGPQHSESAPWKQAAFTDYSGLYGVEGAGRNATDLPTDPATAWKQQTLNPQSLGVMLYETATRPREVTDGLSKTACVGEAGLRRQQQMEWVNGMNLFAQEQSNPIGGVGLGNELGSPHTSGAGLAFCDGHVSFVSDDVEQTVLTAMLTRAGHE</sequence>
<gene>
    <name evidence="3" type="ORF">Pla175_04210</name>
</gene>
<evidence type="ECO:0000313" key="3">
    <source>
        <dbReference type="EMBL" id="QDU87066.1"/>
    </source>
</evidence>
<accession>A0A518D6I7</accession>
<dbReference type="NCBIfam" id="TIGR02532">
    <property type="entry name" value="IV_pilin_GFxxxE"/>
    <property type="match status" value="1"/>
</dbReference>
<dbReference type="Gene3D" id="3.30.700.10">
    <property type="entry name" value="Glycoprotein, Type 4 Pilin"/>
    <property type="match status" value="1"/>
</dbReference>
<dbReference type="NCBIfam" id="TIGR04294">
    <property type="entry name" value="pre_pil_HX9DG"/>
    <property type="match status" value="1"/>
</dbReference>
<dbReference type="InterPro" id="IPR011453">
    <property type="entry name" value="DUF1559"/>
</dbReference>
<proteinExistence type="predicted"/>
<evidence type="ECO:0000259" key="2">
    <source>
        <dbReference type="Pfam" id="PF07596"/>
    </source>
</evidence>
<dbReference type="PANTHER" id="PTHR30093:SF2">
    <property type="entry name" value="TYPE II SECRETION SYSTEM PROTEIN H"/>
    <property type="match status" value="1"/>
</dbReference>
<evidence type="ECO:0000256" key="1">
    <source>
        <dbReference type="SAM" id="Phobius"/>
    </source>
</evidence>
<dbReference type="PROSITE" id="PS00409">
    <property type="entry name" value="PROKAR_NTER_METHYL"/>
    <property type="match status" value="1"/>
</dbReference>
<evidence type="ECO:0000313" key="4">
    <source>
        <dbReference type="Proteomes" id="UP000317429"/>
    </source>
</evidence>
<feature type="transmembrane region" description="Helical" evidence="1">
    <location>
        <begin position="20"/>
        <end position="38"/>
    </location>
</feature>
<dbReference type="AlphaFoldDB" id="A0A518D6I7"/>
<dbReference type="Proteomes" id="UP000317429">
    <property type="component" value="Chromosome"/>
</dbReference>
<keyword evidence="1" id="KW-0472">Membrane</keyword>
<keyword evidence="1" id="KW-1133">Transmembrane helix</keyword>
<dbReference type="RefSeq" id="WP_197527210.1">
    <property type="nucleotide sequence ID" value="NZ_CP036291.1"/>
</dbReference>
<dbReference type="SUPFAM" id="SSF54523">
    <property type="entry name" value="Pili subunits"/>
    <property type="match status" value="1"/>
</dbReference>
<protein>
    <recommendedName>
        <fullName evidence="2">DUF1559 domain-containing protein</fullName>
    </recommendedName>
</protein>
<name>A0A518D6I7_9BACT</name>
<keyword evidence="1" id="KW-0812">Transmembrane</keyword>
<dbReference type="Pfam" id="PF07596">
    <property type="entry name" value="SBP_bac_10"/>
    <property type="match status" value="1"/>
</dbReference>
<reference evidence="3 4" key="1">
    <citation type="submission" date="2019-02" db="EMBL/GenBank/DDBJ databases">
        <title>Deep-cultivation of Planctomycetes and their phenomic and genomic characterization uncovers novel biology.</title>
        <authorList>
            <person name="Wiegand S."/>
            <person name="Jogler M."/>
            <person name="Boedeker C."/>
            <person name="Pinto D."/>
            <person name="Vollmers J."/>
            <person name="Rivas-Marin E."/>
            <person name="Kohn T."/>
            <person name="Peeters S.H."/>
            <person name="Heuer A."/>
            <person name="Rast P."/>
            <person name="Oberbeckmann S."/>
            <person name="Bunk B."/>
            <person name="Jeske O."/>
            <person name="Meyerdierks A."/>
            <person name="Storesund J.E."/>
            <person name="Kallscheuer N."/>
            <person name="Luecker S."/>
            <person name="Lage O.M."/>
            <person name="Pohl T."/>
            <person name="Merkel B.J."/>
            <person name="Hornburger P."/>
            <person name="Mueller R.-W."/>
            <person name="Bruemmer F."/>
            <person name="Labrenz M."/>
            <person name="Spormann A.M."/>
            <person name="Op den Camp H."/>
            <person name="Overmann J."/>
            <person name="Amann R."/>
            <person name="Jetten M.S.M."/>
            <person name="Mascher T."/>
            <person name="Medema M.H."/>
            <person name="Devos D.P."/>
            <person name="Kaster A.-K."/>
            <person name="Ovreas L."/>
            <person name="Rohde M."/>
            <person name="Galperin M.Y."/>
            <person name="Jogler C."/>
        </authorList>
    </citation>
    <scope>NUCLEOTIDE SEQUENCE [LARGE SCALE GENOMIC DNA]</scope>
    <source>
        <strain evidence="3 4">Pla175</strain>
    </source>
</reference>
<organism evidence="3 4">
    <name type="scientific">Pirellulimonas nuda</name>
    <dbReference type="NCBI Taxonomy" id="2528009"/>
    <lineage>
        <taxon>Bacteria</taxon>
        <taxon>Pseudomonadati</taxon>
        <taxon>Planctomycetota</taxon>
        <taxon>Planctomycetia</taxon>
        <taxon>Pirellulales</taxon>
        <taxon>Lacipirellulaceae</taxon>
        <taxon>Pirellulimonas</taxon>
    </lineage>
</organism>
<dbReference type="Pfam" id="PF07963">
    <property type="entry name" value="N_methyl"/>
    <property type="match status" value="1"/>
</dbReference>
<feature type="domain" description="DUF1559" evidence="2">
    <location>
        <begin position="39"/>
        <end position="227"/>
    </location>
</feature>
<dbReference type="InterPro" id="IPR045584">
    <property type="entry name" value="Pilin-like"/>
</dbReference>
<dbReference type="InterPro" id="IPR027558">
    <property type="entry name" value="Pre_pil_HX9DG_C"/>
</dbReference>